<evidence type="ECO:0000256" key="1">
    <source>
        <dbReference type="SAM" id="MobiDB-lite"/>
    </source>
</evidence>
<protein>
    <recommendedName>
        <fullName evidence="5">Secreted protein</fullName>
    </recommendedName>
</protein>
<name>A0ABW7WBN5_9NOCA</name>
<evidence type="ECO:0000313" key="3">
    <source>
        <dbReference type="EMBL" id="MFI2320388.1"/>
    </source>
</evidence>
<keyword evidence="4" id="KW-1185">Reference proteome</keyword>
<dbReference type="RefSeq" id="WP_396945160.1">
    <property type="nucleotide sequence ID" value="NZ_JBIRXV010000001.1"/>
</dbReference>
<proteinExistence type="predicted"/>
<comment type="caution">
    <text evidence="3">The sequence shown here is derived from an EMBL/GenBank/DDBJ whole genome shotgun (WGS) entry which is preliminary data.</text>
</comment>
<reference evidence="3 4" key="1">
    <citation type="submission" date="2024-10" db="EMBL/GenBank/DDBJ databases">
        <title>The Natural Products Discovery Center: Release of the First 8490 Sequenced Strains for Exploring Actinobacteria Biosynthetic Diversity.</title>
        <authorList>
            <person name="Kalkreuter E."/>
            <person name="Kautsar S.A."/>
            <person name="Yang D."/>
            <person name="Bader C.D."/>
            <person name="Teijaro C.N."/>
            <person name="Fluegel L."/>
            <person name="Davis C.M."/>
            <person name="Simpson J.R."/>
            <person name="Lauterbach L."/>
            <person name="Steele A.D."/>
            <person name="Gui C."/>
            <person name="Meng S."/>
            <person name="Li G."/>
            <person name="Viehrig K."/>
            <person name="Ye F."/>
            <person name="Su P."/>
            <person name="Kiefer A.F."/>
            <person name="Nichols A."/>
            <person name="Cepeda A.J."/>
            <person name="Yan W."/>
            <person name="Fan B."/>
            <person name="Jiang Y."/>
            <person name="Adhikari A."/>
            <person name="Zheng C.-J."/>
            <person name="Schuster L."/>
            <person name="Cowan T.M."/>
            <person name="Smanski M.J."/>
            <person name="Chevrette M.G."/>
            <person name="De Carvalho L.P.S."/>
            <person name="Shen B."/>
        </authorList>
    </citation>
    <scope>NUCLEOTIDE SEQUENCE [LARGE SCALE GENOMIC DNA]</scope>
    <source>
        <strain evidence="3 4">NPDC019626</strain>
    </source>
</reference>
<feature type="signal peptide" evidence="2">
    <location>
        <begin position="1"/>
        <end position="28"/>
    </location>
</feature>
<keyword evidence="2" id="KW-0732">Signal</keyword>
<gene>
    <name evidence="3" type="ORF">ACH47G_07850</name>
</gene>
<feature type="chain" id="PRO_5045931028" description="Secreted protein" evidence="2">
    <location>
        <begin position="29"/>
        <end position="91"/>
    </location>
</feature>
<dbReference type="EMBL" id="JBIRXV010000001">
    <property type="protein sequence ID" value="MFI2320388.1"/>
    <property type="molecule type" value="Genomic_DNA"/>
</dbReference>
<organism evidence="3 4">
    <name type="scientific">Nocardia beijingensis</name>
    <dbReference type="NCBI Taxonomy" id="95162"/>
    <lineage>
        <taxon>Bacteria</taxon>
        <taxon>Bacillati</taxon>
        <taxon>Actinomycetota</taxon>
        <taxon>Actinomycetes</taxon>
        <taxon>Mycobacteriales</taxon>
        <taxon>Nocardiaceae</taxon>
        <taxon>Nocardia</taxon>
    </lineage>
</organism>
<dbReference type="Proteomes" id="UP001611450">
    <property type="component" value="Unassembled WGS sequence"/>
</dbReference>
<feature type="region of interest" description="Disordered" evidence="1">
    <location>
        <begin position="62"/>
        <end position="91"/>
    </location>
</feature>
<evidence type="ECO:0000256" key="2">
    <source>
        <dbReference type="SAM" id="SignalP"/>
    </source>
</evidence>
<evidence type="ECO:0008006" key="5">
    <source>
        <dbReference type="Google" id="ProtNLM"/>
    </source>
</evidence>
<accession>A0ABW7WBN5</accession>
<evidence type="ECO:0000313" key="4">
    <source>
        <dbReference type="Proteomes" id="UP001611450"/>
    </source>
</evidence>
<sequence>MKPISTTTTFLVPLFFVLGVVTAPPVGADTPTAKPAPGACTGSACLPSLSHLPRRAPLHFRQSGLGGDERLETASASGSDLCAPPAPLCGA</sequence>